<evidence type="ECO:0000313" key="2">
    <source>
        <dbReference type="EMBL" id="MBM7417321.1"/>
    </source>
</evidence>
<name>A0ABS2KZV4_9NOCA</name>
<evidence type="ECO:0000313" key="3">
    <source>
        <dbReference type="Proteomes" id="UP000703038"/>
    </source>
</evidence>
<feature type="domain" description="Dynamin N-terminal" evidence="1">
    <location>
        <begin position="42"/>
        <end position="151"/>
    </location>
</feature>
<keyword evidence="3" id="KW-1185">Reference proteome</keyword>
<evidence type="ECO:0000259" key="1">
    <source>
        <dbReference type="Pfam" id="PF00350"/>
    </source>
</evidence>
<sequence length="489" mass="52733">MSVTLDRARELVAAAQAEYVREPDVRDALRVCADRLDEPLRVALAGSLKAGKSTLLNALVGQDIAPTDATECTRVVTWYRRGTSPSVTARYDGDRSMSIPVLRRGGRLSFDFGDLTADRVDRLDVEWPARTLARNTIIDTPGTSSLSLDVSERTLSMLTPEDSASGADAVVYLLRTLSASDTSFLTRINDAVGGDSGPLGVVGVVSRADEVGAGRMDAMMSAKEVASRFAVELEKTGLCQAVVPVAGLLALGARTLRQSEFGALVALADAPPDDLQLAMLSADRFSRPDMPLPVDAETRAGLVDRFGLFGIRMAVTLIRMGTRDSPSLARELVERSGLEELRHIIDVQFGERADQLKAHSALVALDRVLRASPAAGSRAIIDEVGSTLADVHGFKELRLLGQLRAREVRLPEPEKAELGRLVGAQGTEVTTRLGLDPDDSVELQRKTAFDAVRSWRSRASHPLLDRFTARACDIAARSAEGILAELDRR</sequence>
<accession>A0ABS2KZV4</accession>
<dbReference type="RefSeq" id="WP_204869942.1">
    <property type="nucleotide sequence ID" value="NZ_JAFBBK010000001.1"/>
</dbReference>
<proteinExistence type="predicted"/>
<dbReference type="Pfam" id="PF00350">
    <property type="entry name" value="Dynamin_N"/>
    <property type="match status" value="1"/>
</dbReference>
<dbReference type="SUPFAM" id="SSF52540">
    <property type="entry name" value="P-loop containing nucleoside triphosphate hydrolases"/>
    <property type="match status" value="1"/>
</dbReference>
<reference evidence="2 3" key="1">
    <citation type="submission" date="2021-01" db="EMBL/GenBank/DDBJ databases">
        <title>Genomics of switchgrass bacterial isolates.</title>
        <authorList>
            <person name="Shade A."/>
        </authorList>
    </citation>
    <scope>NUCLEOTIDE SEQUENCE [LARGE SCALE GENOMIC DNA]</scope>
    <source>
        <strain evidence="2 3">PvP111</strain>
    </source>
</reference>
<dbReference type="Gene3D" id="3.40.50.300">
    <property type="entry name" value="P-loop containing nucleotide triphosphate hydrolases"/>
    <property type="match status" value="1"/>
</dbReference>
<gene>
    <name evidence="2" type="ORF">JOE42_004054</name>
</gene>
<dbReference type="Proteomes" id="UP000703038">
    <property type="component" value="Unassembled WGS sequence"/>
</dbReference>
<dbReference type="InterPro" id="IPR027417">
    <property type="entry name" value="P-loop_NTPase"/>
</dbReference>
<comment type="caution">
    <text evidence="2">The sequence shown here is derived from an EMBL/GenBank/DDBJ whole genome shotgun (WGS) entry which is preliminary data.</text>
</comment>
<dbReference type="InterPro" id="IPR045063">
    <property type="entry name" value="Dynamin_N"/>
</dbReference>
<organism evidence="2 3">
    <name type="scientific">Rhodococcoides corynebacterioides</name>
    <dbReference type="NCBI Taxonomy" id="53972"/>
    <lineage>
        <taxon>Bacteria</taxon>
        <taxon>Bacillati</taxon>
        <taxon>Actinomycetota</taxon>
        <taxon>Actinomycetes</taxon>
        <taxon>Mycobacteriales</taxon>
        <taxon>Nocardiaceae</taxon>
        <taxon>Rhodococcoides</taxon>
    </lineage>
</organism>
<dbReference type="EMBL" id="JAFBBK010000001">
    <property type="protein sequence ID" value="MBM7417321.1"/>
    <property type="molecule type" value="Genomic_DNA"/>
</dbReference>
<protein>
    <recommendedName>
        <fullName evidence="1">Dynamin N-terminal domain-containing protein</fullName>
    </recommendedName>
</protein>